<comment type="similarity">
    <text evidence="3">Belongs to the wax synthase family.</text>
</comment>
<keyword evidence="5 8" id="KW-0812">Transmembrane</keyword>
<feature type="transmembrane region" description="Helical" evidence="8">
    <location>
        <begin position="355"/>
        <end position="373"/>
    </location>
</feature>
<dbReference type="GO" id="GO:0006629">
    <property type="term" value="P:lipid metabolic process"/>
    <property type="evidence" value="ECO:0007669"/>
    <property type="project" value="InterPro"/>
</dbReference>
<evidence type="ECO:0000256" key="2">
    <source>
        <dbReference type="ARBA" id="ARBA00005179"/>
    </source>
</evidence>
<name>A0AAD5PL84_9FUNG</name>
<feature type="transmembrane region" description="Helical" evidence="8">
    <location>
        <begin position="276"/>
        <end position="294"/>
    </location>
</feature>
<reference evidence="10" key="2">
    <citation type="submission" date="2023-02" db="EMBL/GenBank/DDBJ databases">
        <authorList>
            <consortium name="DOE Joint Genome Institute"/>
            <person name="Mondo S.J."/>
            <person name="Chang Y."/>
            <person name="Wang Y."/>
            <person name="Ahrendt S."/>
            <person name="Andreopoulos W."/>
            <person name="Barry K."/>
            <person name="Beard J."/>
            <person name="Benny G.L."/>
            <person name="Blankenship S."/>
            <person name="Bonito G."/>
            <person name="Cuomo C."/>
            <person name="Desiro A."/>
            <person name="Gervers K.A."/>
            <person name="Hundley H."/>
            <person name="Kuo A."/>
            <person name="LaButti K."/>
            <person name="Lang B.F."/>
            <person name="Lipzen A."/>
            <person name="O'Donnell K."/>
            <person name="Pangilinan J."/>
            <person name="Reynolds N."/>
            <person name="Sandor L."/>
            <person name="Smith M.W."/>
            <person name="Tsang A."/>
            <person name="Grigoriev I.V."/>
            <person name="Stajich J.E."/>
            <person name="Spatafora J.W."/>
        </authorList>
    </citation>
    <scope>NUCLEOTIDE SEQUENCE</scope>
    <source>
        <strain evidence="10">RSA 2281</strain>
    </source>
</reference>
<evidence type="ECO:0000313" key="11">
    <source>
        <dbReference type="Proteomes" id="UP001209540"/>
    </source>
</evidence>
<dbReference type="Pfam" id="PF13813">
    <property type="entry name" value="MBOAT_2"/>
    <property type="match status" value="1"/>
</dbReference>
<protein>
    <recommendedName>
        <fullName evidence="9">Wax synthase domain-containing protein</fullName>
    </recommendedName>
</protein>
<proteinExistence type="inferred from homology"/>
<feature type="domain" description="Wax synthase" evidence="9">
    <location>
        <begin position="224"/>
        <end position="321"/>
    </location>
</feature>
<gene>
    <name evidence="10" type="ORF">BDA99DRAFT_567782</name>
</gene>
<keyword evidence="6 8" id="KW-1133">Transmembrane helix</keyword>
<feature type="transmembrane region" description="Helical" evidence="8">
    <location>
        <begin position="184"/>
        <end position="205"/>
    </location>
</feature>
<accession>A0AAD5PL84</accession>
<evidence type="ECO:0000313" key="10">
    <source>
        <dbReference type="EMBL" id="KAI9276887.1"/>
    </source>
</evidence>
<dbReference type="InterPro" id="IPR032805">
    <property type="entry name" value="Wax_synthase_dom"/>
</dbReference>
<reference evidence="10" key="1">
    <citation type="journal article" date="2022" name="IScience">
        <title>Evolution of zygomycete secretomes and the origins of terrestrial fungal ecologies.</title>
        <authorList>
            <person name="Chang Y."/>
            <person name="Wang Y."/>
            <person name="Mondo S."/>
            <person name="Ahrendt S."/>
            <person name="Andreopoulos W."/>
            <person name="Barry K."/>
            <person name="Beard J."/>
            <person name="Benny G.L."/>
            <person name="Blankenship S."/>
            <person name="Bonito G."/>
            <person name="Cuomo C."/>
            <person name="Desiro A."/>
            <person name="Gervers K.A."/>
            <person name="Hundley H."/>
            <person name="Kuo A."/>
            <person name="LaButti K."/>
            <person name="Lang B.F."/>
            <person name="Lipzen A."/>
            <person name="O'Donnell K."/>
            <person name="Pangilinan J."/>
            <person name="Reynolds N."/>
            <person name="Sandor L."/>
            <person name="Smith M.E."/>
            <person name="Tsang A."/>
            <person name="Grigoriev I.V."/>
            <person name="Stajich J.E."/>
            <person name="Spatafora J.W."/>
        </authorList>
    </citation>
    <scope>NUCLEOTIDE SEQUENCE</scope>
    <source>
        <strain evidence="10">RSA 2281</strain>
    </source>
</reference>
<evidence type="ECO:0000256" key="3">
    <source>
        <dbReference type="ARBA" id="ARBA00007282"/>
    </source>
</evidence>
<feature type="transmembrane region" description="Helical" evidence="8">
    <location>
        <begin position="75"/>
        <end position="99"/>
    </location>
</feature>
<evidence type="ECO:0000259" key="9">
    <source>
        <dbReference type="Pfam" id="PF13813"/>
    </source>
</evidence>
<dbReference type="GO" id="GO:0008374">
    <property type="term" value="F:O-acyltransferase activity"/>
    <property type="evidence" value="ECO:0007669"/>
    <property type="project" value="InterPro"/>
</dbReference>
<organism evidence="10 11">
    <name type="scientific">Phascolomyces articulosus</name>
    <dbReference type="NCBI Taxonomy" id="60185"/>
    <lineage>
        <taxon>Eukaryota</taxon>
        <taxon>Fungi</taxon>
        <taxon>Fungi incertae sedis</taxon>
        <taxon>Mucoromycota</taxon>
        <taxon>Mucoromycotina</taxon>
        <taxon>Mucoromycetes</taxon>
        <taxon>Mucorales</taxon>
        <taxon>Lichtheimiaceae</taxon>
        <taxon>Phascolomyces</taxon>
    </lineage>
</organism>
<keyword evidence="11" id="KW-1185">Reference proteome</keyword>
<feature type="transmembrane region" description="Helical" evidence="8">
    <location>
        <begin position="51"/>
        <end position="69"/>
    </location>
</feature>
<feature type="transmembrane region" description="Helical" evidence="8">
    <location>
        <begin position="314"/>
        <end position="334"/>
    </location>
</feature>
<comment type="pathway">
    <text evidence="2">Secondary metabolite biosynthesis.</text>
</comment>
<evidence type="ECO:0000256" key="4">
    <source>
        <dbReference type="ARBA" id="ARBA00022679"/>
    </source>
</evidence>
<feature type="transmembrane region" description="Helical" evidence="8">
    <location>
        <begin position="143"/>
        <end position="164"/>
    </location>
</feature>
<evidence type="ECO:0000256" key="8">
    <source>
        <dbReference type="SAM" id="Phobius"/>
    </source>
</evidence>
<keyword evidence="4" id="KW-0808">Transferase</keyword>
<evidence type="ECO:0000256" key="1">
    <source>
        <dbReference type="ARBA" id="ARBA00004141"/>
    </source>
</evidence>
<dbReference type="GO" id="GO:0016020">
    <property type="term" value="C:membrane"/>
    <property type="evidence" value="ECO:0007669"/>
    <property type="project" value="UniProtKB-SubCell"/>
</dbReference>
<sequence length="414" mass="47790">MESIIETFYQAGSGRTHIPFPFIFPIFTIPSGLLAILLITNKVPTTAKQVLSIPLLAIIFTTPIFFTSSHGVVDIIVAPACYNLFLRLFEFFWISPLLYGKQAYATRDYLYHEFWASICRFPKSNKKKDDDAKPKEYVKDKKMYHLFMYLAYHLFIIDVFGSWFATFTGNEVINMHNDRPALLFLFNFLVVYTLTSAFNVVGYSLQVAHCIYYELGGGYSSEQWRPLMINPVLSTSLEELWSVRWHQLFHTSWVAFGFRPARYITQRALAKTVKNTLPISLLAGTLAVFFVSGLTHEYMVYANNGWSVYKRLFIGQQVLFFFTHGLGMSFERIVKKFAKAYLPPSLLESILVRHIISRIWVFSFAYLTFPFFMDGFAYGQLWFDNPLSFSRPYVFEFFRSVAPSVGKAVCGSLL</sequence>
<comment type="caution">
    <text evidence="10">The sequence shown here is derived from an EMBL/GenBank/DDBJ whole genome shotgun (WGS) entry which is preliminary data.</text>
</comment>
<keyword evidence="7 8" id="KW-0472">Membrane</keyword>
<dbReference type="EMBL" id="JAIXMP010000002">
    <property type="protein sequence ID" value="KAI9276887.1"/>
    <property type="molecule type" value="Genomic_DNA"/>
</dbReference>
<feature type="transmembrane region" description="Helical" evidence="8">
    <location>
        <begin position="20"/>
        <end position="39"/>
    </location>
</feature>
<dbReference type="AlphaFoldDB" id="A0AAD5PL84"/>
<comment type="subcellular location">
    <subcellularLocation>
        <location evidence="1">Membrane</location>
        <topology evidence="1">Multi-pass membrane protein</topology>
    </subcellularLocation>
</comment>
<evidence type="ECO:0000256" key="6">
    <source>
        <dbReference type="ARBA" id="ARBA00022989"/>
    </source>
</evidence>
<dbReference type="PANTHER" id="PTHR31595">
    <property type="entry name" value="LONG-CHAIN-ALCOHOL O-FATTY-ACYLTRANSFERASE 3-RELATED"/>
    <property type="match status" value="1"/>
</dbReference>
<dbReference type="PANTHER" id="PTHR31595:SF57">
    <property type="entry name" value="OS04G0481900 PROTEIN"/>
    <property type="match status" value="1"/>
</dbReference>
<evidence type="ECO:0000256" key="5">
    <source>
        <dbReference type="ARBA" id="ARBA00022692"/>
    </source>
</evidence>
<evidence type="ECO:0000256" key="7">
    <source>
        <dbReference type="ARBA" id="ARBA00023136"/>
    </source>
</evidence>
<dbReference type="Proteomes" id="UP001209540">
    <property type="component" value="Unassembled WGS sequence"/>
</dbReference>
<dbReference type="InterPro" id="IPR044851">
    <property type="entry name" value="Wax_synthase"/>
</dbReference>